<evidence type="ECO:0000256" key="5">
    <source>
        <dbReference type="ARBA" id="ARBA00022692"/>
    </source>
</evidence>
<keyword evidence="4 12" id="KW-1003">Cell membrane</keyword>
<dbReference type="FunFam" id="1.20.58.340:FF:000004">
    <property type="entry name" value="Magnesium transport protein CorA"/>
    <property type="match status" value="1"/>
</dbReference>
<evidence type="ECO:0000256" key="12">
    <source>
        <dbReference type="RuleBase" id="RU362010"/>
    </source>
</evidence>
<dbReference type="InterPro" id="IPR002523">
    <property type="entry name" value="MgTranspt_CorA/ZnTranspt_ZntB"/>
</dbReference>
<dbReference type="PANTHER" id="PTHR46494">
    <property type="entry name" value="CORA FAMILY METAL ION TRANSPORTER (EUROFUNG)"/>
    <property type="match status" value="1"/>
</dbReference>
<keyword evidence="3 12" id="KW-0813">Transport</keyword>
<evidence type="ECO:0000256" key="11">
    <source>
        <dbReference type="ARBA" id="ARBA00045497"/>
    </source>
</evidence>
<evidence type="ECO:0000256" key="10">
    <source>
        <dbReference type="ARBA" id="ARBA00034269"/>
    </source>
</evidence>
<accession>A0AAU8LXI0</accession>
<dbReference type="SUPFAM" id="SSF144083">
    <property type="entry name" value="Magnesium transport protein CorA, transmembrane region"/>
    <property type="match status" value="1"/>
</dbReference>
<keyword evidence="7 12" id="KW-1133">Transmembrane helix</keyword>
<dbReference type="GO" id="GO:0000287">
    <property type="term" value="F:magnesium ion binding"/>
    <property type="evidence" value="ECO:0007669"/>
    <property type="project" value="TreeGrafter"/>
</dbReference>
<comment type="function">
    <text evidence="11">Mediates influx of magnesium ions. Alternates between open and closed states. Activated by low cytoplasmic Mg(2+) levels. Inactive when cytoplasmic Mg(2+) levels are high.</text>
</comment>
<evidence type="ECO:0000256" key="4">
    <source>
        <dbReference type="ARBA" id="ARBA00022475"/>
    </source>
</evidence>
<evidence type="ECO:0000256" key="7">
    <source>
        <dbReference type="ARBA" id="ARBA00022989"/>
    </source>
</evidence>
<protein>
    <recommendedName>
        <fullName evidence="12">Magnesium transport protein CorA</fullName>
    </recommendedName>
</protein>
<dbReference type="GO" id="GO:0050897">
    <property type="term" value="F:cobalt ion binding"/>
    <property type="evidence" value="ECO:0007669"/>
    <property type="project" value="TreeGrafter"/>
</dbReference>
<dbReference type="AlphaFoldDB" id="A0AAU8LXI0"/>
<dbReference type="KEGG" id="eaj:Q3M24_02285"/>
<gene>
    <name evidence="12 14" type="primary">corA</name>
    <name evidence="14" type="ORF">Q3M24_02285</name>
</gene>
<comment type="subcellular location">
    <subcellularLocation>
        <location evidence="1">Cell membrane</location>
        <topology evidence="1">Multi-pass membrane protein</topology>
    </subcellularLocation>
    <subcellularLocation>
        <location evidence="12">Membrane</location>
        <topology evidence="12">Multi-pass membrane protein</topology>
    </subcellularLocation>
</comment>
<dbReference type="EMBL" id="CP159373">
    <property type="protein sequence ID" value="XCN73603.1"/>
    <property type="molecule type" value="Genomic_DNA"/>
</dbReference>
<proteinExistence type="inferred from homology"/>
<keyword evidence="5 12" id="KW-0812">Transmembrane</keyword>
<keyword evidence="9 12" id="KW-0472">Membrane</keyword>
<dbReference type="Pfam" id="PF01544">
    <property type="entry name" value="CorA"/>
    <property type="match status" value="1"/>
</dbReference>
<sequence>MTAPQKKLSKRKRRSKDSLTNPSEKTGLPPGSLIHVGDFCQLETAIHTVTYNRETVEQQRIGSSKELTGFDDNESVAWITVEGLSDVDLIEEIGIMAGIHPLVIEDILTTHQRPKFEVYDSYLFIVTSNLTAIQNEETQEMVVEHEQISLLILANAVFVFRERTDDLFQPLIRRIKTRRGKIRSMGSDYLAYALIDILVDQLFHLTDTMDDTITLLEDRLLFSEPTKDMPVTIQQLKREAIFINKHVVPIKELTGAIMRSDSKLIHERTKIYFRDVSDHALRLSEAVESYRELLAGLSSLYISGLSNRMNEVMKVLTLFASVFIPLTFLAGIYGMNFEHMPELHWKWAYPTLWIFFLIIPAGLFWYFRKKKWL</sequence>
<dbReference type="InterPro" id="IPR004488">
    <property type="entry name" value="Mg/Co-transport_prot_CorA"/>
</dbReference>
<evidence type="ECO:0000256" key="13">
    <source>
        <dbReference type="SAM" id="MobiDB-lite"/>
    </source>
</evidence>
<evidence type="ECO:0000256" key="9">
    <source>
        <dbReference type="ARBA" id="ARBA00023136"/>
    </source>
</evidence>
<evidence type="ECO:0000313" key="14">
    <source>
        <dbReference type="EMBL" id="XCN73603.1"/>
    </source>
</evidence>
<evidence type="ECO:0000256" key="8">
    <source>
        <dbReference type="ARBA" id="ARBA00023065"/>
    </source>
</evidence>
<dbReference type="PANTHER" id="PTHR46494:SF1">
    <property type="entry name" value="CORA FAMILY METAL ION TRANSPORTER (EUROFUNG)"/>
    <property type="match status" value="1"/>
</dbReference>
<comment type="catalytic activity">
    <reaction evidence="10">
        <text>Mg(2+)(in) = Mg(2+)(out)</text>
        <dbReference type="Rhea" id="RHEA:29827"/>
        <dbReference type="ChEBI" id="CHEBI:18420"/>
    </reaction>
</comment>
<name>A0AAU8LXI0_9BACT</name>
<dbReference type="Gene3D" id="3.30.460.20">
    <property type="entry name" value="CorA soluble domain-like"/>
    <property type="match status" value="1"/>
</dbReference>
<evidence type="ECO:0000256" key="1">
    <source>
        <dbReference type="ARBA" id="ARBA00004651"/>
    </source>
</evidence>
<evidence type="ECO:0000256" key="6">
    <source>
        <dbReference type="ARBA" id="ARBA00022842"/>
    </source>
</evidence>
<keyword evidence="6 12" id="KW-0460">Magnesium</keyword>
<evidence type="ECO:0000256" key="3">
    <source>
        <dbReference type="ARBA" id="ARBA00022448"/>
    </source>
</evidence>
<comment type="similarity">
    <text evidence="2 12">Belongs to the CorA metal ion transporter (MIT) (TC 1.A.35) family.</text>
</comment>
<dbReference type="NCBIfam" id="TIGR00383">
    <property type="entry name" value="corA"/>
    <property type="match status" value="1"/>
</dbReference>
<dbReference type="GO" id="GO:0015095">
    <property type="term" value="F:magnesium ion transmembrane transporter activity"/>
    <property type="evidence" value="ECO:0007669"/>
    <property type="project" value="UniProtKB-UniRule"/>
</dbReference>
<dbReference type="SUPFAM" id="SSF143865">
    <property type="entry name" value="CorA soluble domain-like"/>
    <property type="match status" value="1"/>
</dbReference>
<dbReference type="CDD" id="cd12828">
    <property type="entry name" value="TmCorA-like_1"/>
    <property type="match status" value="1"/>
</dbReference>
<organism evidence="14">
    <name type="scientific">Candidatus Electrothrix aestuarii</name>
    <dbReference type="NCBI Taxonomy" id="3062594"/>
    <lineage>
        <taxon>Bacteria</taxon>
        <taxon>Pseudomonadati</taxon>
        <taxon>Thermodesulfobacteriota</taxon>
        <taxon>Desulfobulbia</taxon>
        <taxon>Desulfobulbales</taxon>
        <taxon>Desulfobulbaceae</taxon>
        <taxon>Candidatus Electrothrix</taxon>
    </lineage>
</organism>
<dbReference type="Gene3D" id="1.20.58.340">
    <property type="entry name" value="Magnesium transport protein CorA, transmembrane region"/>
    <property type="match status" value="2"/>
</dbReference>
<dbReference type="GO" id="GO:0015087">
    <property type="term" value="F:cobalt ion transmembrane transporter activity"/>
    <property type="evidence" value="ECO:0007669"/>
    <property type="project" value="UniProtKB-UniRule"/>
</dbReference>
<feature type="transmembrane region" description="Helical" evidence="12">
    <location>
        <begin position="347"/>
        <end position="367"/>
    </location>
</feature>
<dbReference type="GO" id="GO:0005886">
    <property type="term" value="C:plasma membrane"/>
    <property type="evidence" value="ECO:0007669"/>
    <property type="project" value="UniProtKB-SubCell"/>
</dbReference>
<dbReference type="InterPro" id="IPR045863">
    <property type="entry name" value="CorA_TM1_TM2"/>
</dbReference>
<reference evidence="14" key="2">
    <citation type="submission" date="2024-06" db="EMBL/GenBank/DDBJ databases">
        <authorList>
            <person name="Plum-Jensen L.E."/>
            <person name="Schramm A."/>
            <person name="Marshall I.P.G."/>
        </authorList>
    </citation>
    <scope>NUCLEOTIDE SEQUENCE</scope>
    <source>
        <strain evidence="14">Rat1</strain>
    </source>
</reference>
<dbReference type="InterPro" id="IPR045861">
    <property type="entry name" value="CorA_cytoplasmic_dom"/>
</dbReference>
<feature type="region of interest" description="Disordered" evidence="13">
    <location>
        <begin position="1"/>
        <end position="31"/>
    </location>
</feature>
<evidence type="ECO:0000256" key="2">
    <source>
        <dbReference type="ARBA" id="ARBA00009765"/>
    </source>
</evidence>
<feature type="transmembrane region" description="Helical" evidence="12">
    <location>
        <begin position="315"/>
        <end position="335"/>
    </location>
</feature>
<keyword evidence="8 12" id="KW-0406">Ion transport</keyword>
<reference evidence="14" key="1">
    <citation type="journal article" date="2024" name="Syst. Appl. Microbiol.">
        <title>First single-strain enrichments of Electrothrix cable bacteria, description of E. aestuarii sp. nov. and E. rattekaaiensis sp. nov., and proposal of a cable bacteria taxonomy following the rules of the SeqCode.</title>
        <authorList>
            <person name="Plum-Jensen L.E."/>
            <person name="Schramm A."/>
            <person name="Marshall I.P.G."/>
        </authorList>
    </citation>
    <scope>NUCLEOTIDE SEQUENCE</scope>
    <source>
        <strain evidence="14">Rat1</strain>
    </source>
</reference>